<dbReference type="PROSITE" id="PS00463">
    <property type="entry name" value="ZN2_CY6_FUNGAL_1"/>
    <property type="match status" value="1"/>
</dbReference>
<accession>A0A8H2XB77</accession>
<dbReference type="SUPFAM" id="SSF57701">
    <property type="entry name" value="Zn2/Cys6 DNA-binding domain"/>
    <property type="match status" value="1"/>
</dbReference>
<dbReference type="SMART" id="SM00066">
    <property type="entry name" value="GAL4"/>
    <property type="match status" value="1"/>
</dbReference>
<keyword evidence="1" id="KW-0539">Nucleus</keyword>
<feature type="region of interest" description="Disordered" evidence="2">
    <location>
        <begin position="59"/>
        <end position="80"/>
    </location>
</feature>
<reference evidence="4" key="1">
    <citation type="submission" date="2021-01" db="EMBL/GenBank/DDBJ databases">
        <authorList>
            <person name="Kaushik A."/>
        </authorList>
    </citation>
    <scope>NUCLEOTIDE SEQUENCE</scope>
    <source>
        <strain evidence="4">AG6-10EEA</strain>
    </source>
</reference>
<dbReference type="PANTHER" id="PTHR37534">
    <property type="entry name" value="TRANSCRIPTIONAL ACTIVATOR PROTEIN UGA3"/>
    <property type="match status" value="1"/>
</dbReference>
<dbReference type="PANTHER" id="PTHR37534:SF46">
    <property type="entry name" value="ZN(II)2CYS6 TRANSCRIPTION FACTOR (EUROFUNG)"/>
    <property type="match status" value="1"/>
</dbReference>
<dbReference type="InterPro" id="IPR036864">
    <property type="entry name" value="Zn2-C6_fun-type_DNA-bd_sf"/>
</dbReference>
<evidence type="ECO:0000259" key="3">
    <source>
        <dbReference type="PROSITE" id="PS50048"/>
    </source>
</evidence>
<sequence length="482" mass="54042">MPSTISKPGPPPTSCHTCRRRRKKCDLSRPFCERCLKGGYECLGYSESRVRIRREDLSVPSASLSRPVSPAAPAAESETLDSAAVELSEVQQDSSDTTTNYDSKPSILGAALLYRMNSFISSTTEDRATVCPSKDYDRSWPQEQSQSIVYSHSRIRQSSCAGRMSGTISRAECTKNDLGRIIQALCRSIPPSVDETHLMREGYSVHVIHQYHLHRASCWFKQPPALICDALITRFKESKRIVWTLSLITKLFQALGQDPYSTEVRRYIGWVDSLEQRFTAQLHSNPPVNDIADRLMIQLELAFLKFTVMGTSAGYILLRKALPNFLQMVATDASLYTEHPNGNLVVSFPRTLRATWNGAKQFLLYDTSTALVLGVAPLVEYGHEGGCDGGLHGLEWAHGIPIALIEIISQINSRRARSKIAPSDDWQELERRVLAWEPHPTVIGDKDSGTENAERFAVQEGWRHVVLIYIYMLPGPMRSFIP</sequence>
<name>A0A8H2XB77_9AGAM</name>
<protein>
    <recommendedName>
        <fullName evidence="3">Zn(2)-C6 fungal-type domain-containing protein</fullName>
    </recommendedName>
</protein>
<evidence type="ECO:0000313" key="5">
    <source>
        <dbReference type="Proteomes" id="UP000663853"/>
    </source>
</evidence>
<proteinExistence type="predicted"/>
<dbReference type="GO" id="GO:0008270">
    <property type="term" value="F:zinc ion binding"/>
    <property type="evidence" value="ECO:0007669"/>
    <property type="project" value="InterPro"/>
</dbReference>
<feature type="domain" description="Zn(2)-C6 fungal-type" evidence="3">
    <location>
        <begin position="14"/>
        <end position="42"/>
    </location>
</feature>
<dbReference type="Gene3D" id="4.10.240.10">
    <property type="entry name" value="Zn(2)-C6 fungal-type DNA-binding domain"/>
    <property type="match status" value="1"/>
</dbReference>
<dbReference type="EMBL" id="CAJMXA010000229">
    <property type="protein sequence ID" value="CAE6422220.1"/>
    <property type="molecule type" value="Genomic_DNA"/>
</dbReference>
<evidence type="ECO:0000256" key="2">
    <source>
        <dbReference type="SAM" id="MobiDB-lite"/>
    </source>
</evidence>
<evidence type="ECO:0000256" key="1">
    <source>
        <dbReference type="ARBA" id="ARBA00023242"/>
    </source>
</evidence>
<dbReference type="Pfam" id="PF00172">
    <property type="entry name" value="Zn_clus"/>
    <property type="match status" value="1"/>
</dbReference>
<dbReference type="Proteomes" id="UP000663853">
    <property type="component" value="Unassembled WGS sequence"/>
</dbReference>
<evidence type="ECO:0000313" key="4">
    <source>
        <dbReference type="EMBL" id="CAE6422220.1"/>
    </source>
</evidence>
<feature type="compositionally biased region" description="Low complexity" evidence="2">
    <location>
        <begin position="59"/>
        <end position="77"/>
    </location>
</feature>
<comment type="caution">
    <text evidence="4">The sequence shown here is derived from an EMBL/GenBank/DDBJ whole genome shotgun (WGS) entry which is preliminary data.</text>
</comment>
<dbReference type="CDD" id="cd00067">
    <property type="entry name" value="GAL4"/>
    <property type="match status" value="1"/>
</dbReference>
<dbReference type="InterPro" id="IPR001138">
    <property type="entry name" value="Zn2Cys6_DnaBD"/>
</dbReference>
<organism evidence="4 5">
    <name type="scientific">Rhizoctonia solani</name>
    <dbReference type="NCBI Taxonomy" id="456999"/>
    <lineage>
        <taxon>Eukaryota</taxon>
        <taxon>Fungi</taxon>
        <taxon>Dikarya</taxon>
        <taxon>Basidiomycota</taxon>
        <taxon>Agaricomycotina</taxon>
        <taxon>Agaricomycetes</taxon>
        <taxon>Cantharellales</taxon>
        <taxon>Ceratobasidiaceae</taxon>
        <taxon>Rhizoctonia</taxon>
    </lineage>
</organism>
<dbReference type="PROSITE" id="PS50048">
    <property type="entry name" value="ZN2_CY6_FUNGAL_2"/>
    <property type="match status" value="1"/>
</dbReference>
<gene>
    <name evidence="4" type="ORF">RDB_LOCUS13935</name>
</gene>
<dbReference type="GO" id="GO:0000981">
    <property type="term" value="F:DNA-binding transcription factor activity, RNA polymerase II-specific"/>
    <property type="evidence" value="ECO:0007669"/>
    <property type="project" value="InterPro"/>
</dbReference>
<dbReference type="AlphaFoldDB" id="A0A8H2XB77"/>